<name>A0AAW7CPW6_9GAMM</name>
<evidence type="ECO:0000259" key="3">
    <source>
        <dbReference type="Pfam" id="PF20693"/>
    </source>
</evidence>
<dbReference type="Pfam" id="PF20693">
    <property type="entry name" value="YobI-ATPase"/>
    <property type="match status" value="1"/>
</dbReference>
<dbReference type="InterPro" id="IPR048428">
    <property type="entry name" value="YobI-NTPase"/>
</dbReference>
<dbReference type="AlphaFoldDB" id="A0AAW7CPW6"/>
<keyword evidence="1" id="KW-0175">Coiled coil</keyword>
<reference evidence="4" key="1">
    <citation type="submission" date="2023-06" db="EMBL/GenBank/DDBJ databases">
        <title>Acute promotion of culturable opportunistic pathogens and persistent increase of antibiotic resistance following antibiotic exposure in mouse gut microbiota.</title>
        <authorList>
            <person name="Li L."/>
            <person name="Wang B."/>
            <person name="Sun Y."/>
            <person name="Wang M."/>
            <person name="Xu H."/>
        </authorList>
    </citation>
    <scope>NUCLEOTIDE SEQUENCE</scope>
    <source>
        <strain evidence="4">EPA10_1</strain>
    </source>
</reference>
<comment type="caution">
    <text evidence="4">The sequence shown here is derived from an EMBL/GenBank/DDBJ whole genome shotgun (WGS) entry which is preliminary data.</text>
</comment>
<accession>A0AAW7CPW6</accession>
<evidence type="ECO:0000313" key="5">
    <source>
        <dbReference type="Proteomes" id="UP001224739"/>
    </source>
</evidence>
<proteinExistence type="predicted"/>
<keyword evidence="2" id="KW-0472">Membrane</keyword>
<protein>
    <submittedName>
        <fullName evidence="4">DNA-binding protein</fullName>
    </submittedName>
</protein>
<feature type="coiled-coil region" evidence="1">
    <location>
        <begin position="529"/>
        <end position="564"/>
    </location>
</feature>
<dbReference type="Proteomes" id="UP001224739">
    <property type="component" value="Unassembled WGS sequence"/>
</dbReference>
<dbReference type="SUPFAM" id="SSF52540">
    <property type="entry name" value="P-loop containing nucleoside triphosphate hydrolases"/>
    <property type="match status" value="1"/>
</dbReference>
<dbReference type="InterPro" id="IPR027417">
    <property type="entry name" value="P-loop_NTPase"/>
</dbReference>
<keyword evidence="4" id="KW-0238">DNA-binding</keyword>
<evidence type="ECO:0000313" key="4">
    <source>
        <dbReference type="EMBL" id="MDL5355943.1"/>
    </source>
</evidence>
<gene>
    <name evidence="4" type="ORF">QSH02_13965</name>
</gene>
<evidence type="ECO:0000256" key="2">
    <source>
        <dbReference type="SAM" id="Phobius"/>
    </source>
</evidence>
<sequence>MTFWEKIKKRFSAKKNDISDDEQQGDYNTLTPKIVTDDTVKPYFKALDFAFSKKDVKNIAITGPYGAGKSTVILSYLNFRDTKNFINVSLADFSISGKNDPEPPENTEIELSILQQILYKENKDNLPDSRLDRIQNRNKKHIFSLFFNTISIIIPLIILSISLFPKKILSWFNINEVIINNIINAYPERLFISLIIGLVFVFCVVRSASKAGIFDKKIKLSKIAFLQGSVDLTSNEQPSLLNNCLDEIVYFFSRSKYKIVIFEDLDRLGNTEVFIKLREINQIVNNNISTDPVRFIYACRDDIFLGADIKTKFFDFILPIIPIMDSSNAYTLLKNKLNNFPVNKQLVLKQMSAYINDMRSLQNIVNEFNLFKNVVNNTKDQEKIFALIFYKNIYAQDYNLVDKRHGVLYSIIQDYRLYKLHKNHFGLLDKKLEELNKNLIAIKNESATSDMEIRKQIISKFIHPELWNKIYFAKENHGYNRPYNKVSPEKLIENEQEFIVFFNDEEPIYIGYGHNGYNDFVKIKENLIIEEYNRRVEFVKNSKAEEYKKTIKEIKETKEKIKTRNAITLAKLLELIGWEQFKILAESYIEKCNIPEIINSEQLKTLKSGFDFGGFEALYHLLTNGYIMQDYMMFRSIFHQGSISINDNDYIQEVGRHISFKEINENYFLDKPDDVLAELIENNYLYRSGALHYQIITLLLESKDYKKRDLLSSMIGIIFTYSSIDILEIYSILEDKFTDYKNFMNFILLSLKENSYLDKMITVIEDHEQNHTSISIATKMIALVSPDISEDKGKYCQFIINQGFKLISSVEEEHIQYFLDNIKKLEVIYNDISMPITPNETIALEFIAKNKLYNLDKSSYRIVVAGLLQDKNVSCEQVDEHPWSLINDEELTDVKSYINDNINTFVSEIFIYSKENSESIVSILTHPDLDNSLKVKILEEMQFTIDNLRKFPEKIDTENSDNIYSYHDLFFHHNHVTPSWKVLLDYIYEDCNLDVLTQYIEEHAQILSYDEIDLIEGDNYDLLYMKVICNDNISDNAYNLVLKPVYINTHSWDEQLSLANFLRLIVNNKAPLNNESYKNAIQCFSPNESKENIESFILWLSKFKEVLFSDENYYLFYEQDNELLESMLIAINDSNLFSNSEKASLLYKYREECHESFIDELDITNEILISLIKLSNNDNFSINLIVRLINNNYKDREEIANLVDKLQEKEFNKIFNQKTATLNLNNNQDAELLFSTLEKAKLIKKWISRNEGKYYIDCIYEEKNNF</sequence>
<feature type="transmembrane region" description="Helical" evidence="2">
    <location>
        <begin position="142"/>
        <end position="164"/>
    </location>
</feature>
<keyword evidence="2" id="KW-0812">Transmembrane</keyword>
<dbReference type="EMBL" id="JASVWL010000011">
    <property type="protein sequence ID" value="MDL5355943.1"/>
    <property type="molecule type" value="Genomic_DNA"/>
</dbReference>
<dbReference type="RefSeq" id="WP_286039194.1">
    <property type="nucleotide sequence ID" value="NZ_JASVWJ010000007.1"/>
</dbReference>
<evidence type="ECO:0000256" key="1">
    <source>
        <dbReference type="SAM" id="Coils"/>
    </source>
</evidence>
<organism evidence="4 5">
    <name type="scientific">Proteus faecis</name>
    <dbReference type="NCBI Taxonomy" id="2050967"/>
    <lineage>
        <taxon>Bacteria</taxon>
        <taxon>Pseudomonadati</taxon>
        <taxon>Pseudomonadota</taxon>
        <taxon>Gammaproteobacteria</taxon>
        <taxon>Enterobacterales</taxon>
        <taxon>Morganellaceae</taxon>
        <taxon>Proteus</taxon>
    </lineage>
</organism>
<keyword evidence="2" id="KW-1133">Transmembrane helix</keyword>
<dbReference type="GO" id="GO:0003677">
    <property type="term" value="F:DNA binding"/>
    <property type="evidence" value="ECO:0007669"/>
    <property type="project" value="UniProtKB-KW"/>
</dbReference>
<feature type="domain" description="YobI-like P-loop NTPase" evidence="3">
    <location>
        <begin position="43"/>
        <end position="409"/>
    </location>
</feature>
<dbReference type="GeneID" id="83613098"/>